<protein>
    <submittedName>
        <fullName evidence="2">Uncharacterized protein</fullName>
    </submittedName>
</protein>
<feature type="region of interest" description="Disordered" evidence="1">
    <location>
        <begin position="163"/>
        <end position="211"/>
    </location>
</feature>
<name>A0AAD3HII1_9CHLO</name>
<dbReference type="AlphaFoldDB" id="A0AAD3HII1"/>
<dbReference type="Proteomes" id="UP001054857">
    <property type="component" value="Unassembled WGS sequence"/>
</dbReference>
<sequence>MAGGKLARLLQAVGGGNRDEQRAAGPITKRVRAQEANGSAHKSSSIRCTPAEAGSRRPEHGLTTSSTAAAAASDAPARIRKRRRGGSKKAAPAKAPVAKRSRREAGPATKAALTAAAGGSKSSGAGGAVPAAEDLELLEAERQKLLAGRSAYEALMDELSRVRHDGGKGSKAGKGSGSNAAGAGGGGGGGAQAALRAHLQRLRNEQLGESS</sequence>
<feature type="compositionally biased region" description="Low complexity" evidence="1">
    <location>
        <begin position="63"/>
        <end position="76"/>
    </location>
</feature>
<feature type="non-terminal residue" evidence="2">
    <location>
        <position position="211"/>
    </location>
</feature>
<organism evidence="2 3">
    <name type="scientific">Astrephomene gubernaculifera</name>
    <dbReference type="NCBI Taxonomy" id="47775"/>
    <lineage>
        <taxon>Eukaryota</taxon>
        <taxon>Viridiplantae</taxon>
        <taxon>Chlorophyta</taxon>
        <taxon>core chlorophytes</taxon>
        <taxon>Chlorophyceae</taxon>
        <taxon>CS clade</taxon>
        <taxon>Chlamydomonadales</taxon>
        <taxon>Astrephomenaceae</taxon>
        <taxon>Astrephomene</taxon>
    </lineage>
</organism>
<comment type="caution">
    <text evidence="2">The sequence shown here is derived from an EMBL/GenBank/DDBJ whole genome shotgun (WGS) entry which is preliminary data.</text>
</comment>
<feature type="compositionally biased region" description="Basic and acidic residues" evidence="1">
    <location>
        <begin position="202"/>
        <end position="211"/>
    </location>
</feature>
<evidence type="ECO:0000256" key="1">
    <source>
        <dbReference type="SAM" id="MobiDB-lite"/>
    </source>
</evidence>
<evidence type="ECO:0000313" key="2">
    <source>
        <dbReference type="EMBL" id="GFR41585.1"/>
    </source>
</evidence>
<gene>
    <name evidence="2" type="ORF">Agub_g2306</name>
</gene>
<feature type="region of interest" description="Disordered" evidence="1">
    <location>
        <begin position="1"/>
        <end position="128"/>
    </location>
</feature>
<feature type="compositionally biased region" description="Gly residues" evidence="1">
    <location>
        <begin position="169"/>
        <end position="191"/>
    </location>
</feature>
<keyword evidence="3" id="KW-1185">Reference proteome</keyword>
<evidence type="ECO:0000313" key="3">
    <source>
        <dbReference type="Proteomes" id="UP001054857"/>
    </source>
</evidence>
<feature type="compositionally biased region" description="Polar residues" evidence="1">
    <location>
        <begin position="36"/>
        <end position="47"/>
    </location>
</feature>
<feature type="compositionally biased region" description="Low complexity" evidence="1">
    <location>
        <begin position="106"/>
        <end position="128"/>
    </location>
</feature>
<dbReference type="EMBL" id="BMAR01000002">
    <property type="protein sequence ID" value="GFR41585.1"/>
    <property type="molecule type" value="Genomic_DNA"/>
</dbReference>
<accession>A0AAD3HII1</accession>
<proteinExistence type="predicted"/>
<reference evidence="2 3" key="1">
    <citation type="journal article" date="2021" name="Sci. Rep.">
        <title>Genome sequencing of the multicellular alga Astrephomene provides insights into convergent evolution of germ-soma differentiation.</title>
        <authorList>
            <person name="Yamashita S."/>
            <person name="Yamamoto K."/>
            <person name="Matsuzaki R."/>
            <person name="Suzuki S."/>
            <person name="Yamaguchi H."/>
            <person name="Hirooka S."/>
            <person name="Minakuchi Y."/>
            <person name="Miyagishima S."/>
            <person name="Kawachi M."/>
            <person name="Toyoda A."/>
            <person name="Nozaki H."/>
        </authorList>
    </citation>
    <scope>NUCLEOTIDE SEQUENCE [LARGE SCALE GENOMIC DNA]</scope>
    <source>
        <strain evidence="2 3">NIES-4017</strain>
    </source>
</reference>
<feature type="compositionally biased region" description="Basic residues" evidence="1">
    <location>
        <begin position="78"/>
        <end position="87"/>
    </location>
</feature>